<gene>
    <name evidence="7" type="primary">mltG</name>
    <name evidence="8" type="ORF">CLI92_10155</name>
</gene>
<evidence type="ECO:0000256" key="5">
    <source>
        <dbReference type="ARBA" id="ARBA00023239"/>
    </source>
</evidence>
<comment type="subcellular location">
    <subcellularLocation>
        <location evidence="7">Cell inner membrane</location>
        <topology evidence="7">Single-pass membrane protein</topology>
    </subcellularLocation>
</comment>
<keyword evidence="5 7" id="KW-0456">Lyase</keyword>
<comment type="catalytic activity">
    <reaction evidence="7">
        <text>a peptidoglycan chain = a peptidoglycan chain with N-acetyl-1,6-anhydromuramyl-[peptide] at the reducing end + a peptidoglycan chain with N-acetylglucosamine at the non-reducing end.</text>
        <dbReference type="EC" id="4.2.2.29"/>
    </reaction>
</comment>
<dbReference type="Gene3D" id="3.30.160.60">
    <property type="entry name" value="Classic Zinc Finger"/>
    <property type="match status" value="1"/>
</dbReference>
<proteinExistence type="inferred from homology"/>
<keyword evidence="6 7" id="KW-0961">Cell wall biogenesis/degradation</keyword>
<evidence type="ECO:0000256" key="1">
    <source>
        <dbReference type="ARBA" id="ARBA00022475"/>
    </source>
</evidence>
<keyword evidence="2 7" id="KW-0812">Transmembrane</keyword>
<dbReference type="PANTHER" id="PTHR30518:SF2">
    <property type="entry name" value="ENDOLYTIC MUREIN TRANSGLYCOSYLASE"/>
    <property type="match status" value="1"/>
</dbReference>
<evidence type="ECO:0000256" key="7">
    <source>
        <dbReference type="HAMAP-Rule" id="MF_02065"/>
    </source>
</evidence>
<evidence type="ECO:0000313" key="8">
    <source>
        <dbReference type="EMBL" id="PAX16164.1"/>
    </source>
</evidence>
<accession>A0A2A2T3S0</accession>
<dbReference type="PANTHER" id="PTHR30518">
    <property type="entry name" value="ENDOLYTIC MUREIN TRANSGLYCOSYLASE"/>
    <property type="match status" value="1"/>
</dbReference>
<comment type="function">
    <text evidence="7">Functions as a peptidoglycan terminase that cleaves nascent peptidoglycan strands endolytically to terminate their elongation.</text>
</comment>
<reference evidence="8 9" key="1">
    <citation type="submission" date="2017-08" db="EMBL/GenBank/DDBJ databases">
        <title>WGS of Clinical strains of the CDC Group NO-1 linked to zoonotic infections in humans.</title>
        <authorList>
            <person name="Bernier A.-M."/>
            <person name="Bernard K."/>
        </authorList>
    </citation>
    <scope>NUCLEOTIDE SEQUENCE [LARGE SCALE GENOMIC DNA]</scope>
    <source>
        <strain evidence="8 9">NML91-0035</strain>
    </source>
</reference>
<organism evidence="8 9">
    <name type="scientific">Vandammella animalimorsus</name>
    <dbReference type="NCBI Taxonomy" id="2029117"/>
    <lineage>
        <taxon>Bacteria</taxon>
        <taxon>Pseudomonadati</taxon>
        <taxon>Pseudomonadota</taxon>
        <taxon>Betaproteobacteria</taxon>
        <taxon>Burkholderiales</taxon>
        <taxon>Comamonadaceae</taxon>
        <taxon>Vandammella</taxon>
    </lineage>
</organism>
<feature type="site" description="Important for catalytic activity" evidence="7">
    <location>
        <position position="256"/>
    </location>
</feature>
<sequence>MGPAGAAGGRGWRGVSCYRARLFRSRRDGGAARFLTEGSPPLLRKLFLFLLLVLALLGAALAYGLWWRDQPLHIEPAPAELTIARGATPRGVAQALVDAEVLRLPPTLLYWGLRASGQGQRIKAGYYEFDSGVTPRQVLRRLVRGEQTLQSITFVEGWTFKQMRQLLAQQPLQHQTTGLSDAQIMAQLGREGVHPEGRFFPDTYFFAKGSSDLAVLEQSLQAMDRMLEAAWQQRDRNLPLKKPDEALILASIVEKETGRHSDRGRIAGVFINRLNKGMLLQTDPSVIYGLGDAYDGRLRRRHLEADTPWNTYTRTGLPPTPIAMPGKQSLLAAVQPEKTSALYFVARGDGSSEFSDTLQQHNRAVDRYIRGKP</sequence>
<keyword evidence="1 7" id="KW-1003">Cell membrane</keyword>
<name>A0A2A2T3S0_9BURK</name>
<comment type="similarity">
    <text evidence="7">Belongs to the transglycosylase MltG family.</text>
</comment>
<comment type="caution">
    <text evidence="8">The sequence shown here is derived from an EMBL/GenBank/DDBJ whole genome shotgun (WGS) entry which is preliminary data.</text>
</comment>
<keyword evidence="7" id="KW-0997">Cell inner membrane</keyword>
<keyword evidence="3 7" id="KW-1133">Transmembrane helix</keyword>
<dbReference type="GO" id="GO:0071555">
    <property type="term" value="P:cell wall organization"/>
    <property type="evidence" value="ECO:0007669"/>
    <property type="project" value="UniProtKB-KW"/>
</dbReference>
<dbReference type="GO" id="GO:0005886">
    <property type="term" value="C:plasma membrane"/>
    <property type="evidence" value="ECO:0007669"/>
    <property type="project" value="UniProtKB-SubCell"/>
</dbReference>
<evidence type="ECO:0000313" key="9">
    <source>
        <dbReference type="Proteomes" id="UP000217780"/>
    </source>
</evidence>
<dbReference type="Pfam" id="PF02618">
    <property type="entry name" value="YceG"/>
    <property type="match status" value="1"/>
</dbReference>
<evidence type="ECO:0000256" key="4">
    <source>
        <dbReference type="ARBA" id="ARBA00023136"/>
    </source>
</evidence>
<dbReference type="AlphaFoldDB" id="A0A2A2T3S0"/>
<evidence type="ECO:0000256" key="3">
    <source>
        <dbReference type="ARBA" id="ARBA00022989"/>
    </source>
</evidence>
<dbReference type="NCBIfam" id="TIGR00247">
    <property type="entry name" value="endolytic transglycosylase MltG"/>
    <property type="match status" value="1"/>
</dbReference>
<feature type="transmembrane region" description="Helical" evidence="7">
    <location>
        <begin position="46"/>
        <end position="67"/>
    </location>
</feature>
<dbReference type="CDD" id="cd08010">
    <property type="entry name" value="MltG_like"/>
    <property type="match status" value="1"/>
</dbReference>
<evidence type="ECO:0000256" key="2">
    <source>
        <dbReference type="ARBA" id="ARBA00022692"/>
    </source>
</evidence>
<dbReference type="GO" id="GO:0008932">
    <property type="term" value="F:lytic endotransglycosylase activity"/>
    <property type="evidence" value="ECO:0007669"/>
    <property type="project" value="UniProtKB-UniRule"/>
</dbReference>
<protein>
    <recommendedName>
        <fullName evidence="7">Endolytic murein transglycosylase</fullName>
        <ecNumber evidence="7">4.2.2.29</ecNumber>
    </recommendedName>
    <alternativeName>
        <fullName evidence="7">Peptidoglycan lytic transglycosylase</fullName>
    </alternativeName>
    <alternativeName>
        <fullName evidence="7">Peptidoglycan polymerization terminase</fullName>
    </alternativeName>
</protein>
<dbReference type="GO" id="GO:0009252">
    <property type="term" value="P:peptidoglycan biosynthetic process"/>
    <property type="evidence" value="ECO:0007669"/>
    <property type="project" value="UniProtKB-UniRule"/>
</dbReference>
<dbReference type="Proteomes" id="UP000217780">
    <property type="component" value="Unassembled WGS sequence"/>
</dbReference>
<dbReference type="HAMAP" id="MF_02065">
    <property type="entry name" value="MltG"/>
    <property type="match status" value="1"/>
</dbReference>
<dbReference type="EC" id="4.2.2.29" evidence="7"/>
<dbReference type="Gene3D" id="3.30.1490.480">
    <property type="entry name" value="Endolytic murein transglycosylase"/>
    <property type="match status" value="1"/>
</dbReference>
<dbReference type="EMBL" id="NTBI01000009">
    <property type="protein sequence ID" value="PAX16164.1"/>
    <property type="molecule type" value="Genomic_DNA"/>
</dbReference>
<evidence type="ECO:0000256" key="6">
    <source>
        <dbReference type="ARBA" id="ARBA00023316"/>
    </source>
</evidence>
<keyword evidence="4 7" id="KW-0472">Membrane</keyword>
<dbReference type="InterPro" id="IPR003770">
    <property type="entry name" value="MLTG-like"/>
</dbReference>